<reference evidence="9" key="1">
    <citation type="submission" date="2020-11" db="EMBL/GenBank/DDBJ databases">
        <title>Sequencing the genomes of 1000 actinobacteria strains.</title>
        <authorList>
            <person name="Klenk H.-P."/>
        </authorList>
    </citation>
    <scope>NUCLEOTIDE SEQUENCE</scope>
    <source>
        <strain evidence="9">DSM 45356</strain>
    </source>
</reference>
<sequence>MTSAATLAPPAPTVTWTPRLWGALVVLCGALFLDGLDISMVGVALPSIAGELGLNPSSLQWIVSGYILGYGGLLLLGGRTADLLGRRRVFLIALAVFAAASLLGGLVSDPTLLIATRFIKGVAAAFTAPAGLSIITTTFPEGPARNKALSIYAGFGATGFSSGLILGGLMTSVGWRWTFLLPVPIALAVLAFGARLIPRDHAPENRGGYDIAGAVTSTAGLLILVYAVVQAPTVGWLAVSTLLEIALAVALLVAFVAIELRAAHPLVRFGIFRNRSVVSANLAAMSMFGSYVGFQFIGTMYMQSLLGWSPLSMALAFLPAGLMVAVGAPRAGFLVNRFGAGKVVAAGFVFFVVGYALFLRIGAEPHYVSEVLPSIICLGFGFALAFPTLNIQATTGVEDSEQGLASGLVQTSMQVGGAIVIAAVTAVIASAGKVSTPREVLDSYYPALTVVTAVAIAGLAFTMLGIRKNR</sequence>
<proteinExistence type="predicted"/>
<comment type="subcellular location">
    <subcellularLocation>
        <location evidence="1">Cell membrane</location>
        <topology evidence="1">Multi-pass membrane protein</topology>
    </subcellularLocation>
</comment>
<dbReference type="InterPro" id="IPR011701">
    <property type="entry name" value="MFS"/>
</dbReference>
<feature type="transmembrane region" description="Helical" evidence="7">
    <location>
        <begin position="308"/>
        <end position="328"/>
    </location>
</feature>
<feature type="transmembrane region" description="Helical" evidence="7">
    <location>
        <begin position="151"/>
        <end position="171"/>
    </location>
</feature>
<name>A0A8J7GIK3_9ACTN</name>
<feature type="transmembrane region" description="Helical" evidence="7">
    <location>
        <begin position="118"/>
        <end position="139"/>
    </location>
</feature>
<feature type="transmembrane region" description="Helical" evidence="7">
    <location>
        <begin position="235"/>
        <end position="258"/>
    </location>
</feature>
<dbReference type="RefSeq" id="WP_197005457.1">
    <property type="nucleotide sequence ID" value="NZ_BONS01000009.1"/>
</dbReference>
<feature type="transmembrane region" description="Helical" evidence="7">
    <location>
        <begin position="444"/>
        <end position="466"/>
    </location>
</feature>
<keyword evidence="3" id="KW-1003">Cell membrane</keyword>
<evidence type="ECO:0000256" key="6">
    <source>
        <dbReference type="ARBA" id="ARBA00023136"/>
    </source>
</evidence>
<dbReference type="PROSITE" id="PS00216">
    <property type="entry name" value="SUGAR_TRANSPORT_1"/>
    <property type="match status" value="1"/>
</dbReference>
<dbReference type="InterPro" id="IPR036259">
    <property type="entry name" value="MFS_trans_sf"/>
</dbReference>
<evidence type="ECO:0000256" key="7">
    <source>
        <dbReference type="SAM" id="Phobius"/>
    </source>
</evidence>
<feature type="transmembrane region" description="Helical" evidence="7">
    <location>
        <begin position="177"/>
        <end position="197"/>
    </location>
</feature>
<feature type="transmembrane region" description="Helical" evidence="7">
    <location>
        <begin position="412"/>
        <end position="432"/>
    </location>
</feature>
<feature type="transmembrane region" description="Helical" evidence="7">
    <location>
        <begin position="89"/>
        <end position="106"/>
    </location>
</feature>
<evidence type="ECO:0000256" key="5">
    <source>
        <dbReference type="ARBA" id="ARBA00022989"/>
    </source>
</evidence>
<dbReference type="EMBL" id="JADOUF010000001">
    <property type="protein sequence ID" value="MBG6138731.1"/>
    <property type="molecule type" value="Genomic_DNA"/>
</dbReference>
<dbReference type="AlphaFoldDB" id="A0A8J7GIK3"/>
<evidence type="ECO:0000313" key="9">
    <source>
        <dbReference type="EMBL" id="MBG6138731.1"/>
    </source>
</evidence>
<feature type="domain" description="Major facilitator superfamily (MFS) profile" evidence="8">
    <location>
        <begin position="23"/>
        <end position="470"/>
    </location>
</feature>
<accession>A0A8J7GIK3</accession>
<feature type="transmembrane region" description="Helical" evidence="7">
    <location>
        <begin position="340"/>
        <end position="359"/>
    </location>
</feature>
<evidence type="ECO:0000313" key="10">
    <source>
        <dbReference type="Proteomes" id="UP000622552"/>
    </source>
</evidence>
<evidence type="ECO:0000256" key="1">
    <source>
        <dbReference type="ARBA" id="ARBA00004651"/>
    </source>
</evidence>
<keyword evidence="5 7" id="KW-1133">Transmembrane helix</keyword>
<feature type="transmembrane region" description="Helical" evidence="7">
    <location>
        <begin position="371"/>
        <end position="391"/>
    </location>
</feature>
<dbReference type="Gene3D" id="1.20.1250.20">
    <property type="entry name" value="MFS general substrate transporter like domains"/>
    <property type="match status" value="1"/>
</dbReference>
<dbReference type="PANTHER" id="PTHR42718">
    <property type="entry name" value="MAJOR FACILITATOR SUPERFAMILY MULTIDRUG TRANSPORTER MFSC"/>
    <property type="match status" value="1"/>
</dbReference>
<dbReference type="PROSITE" id="PS50850">
    <property type="entry name" value="MFS"/>
    <property type="match status" value="1"/>
</dbReference>
<feature type="transmembrane region" description="Helical" evidence="7">
    <location>
        <begin position="278"/>
        <end position="302"/>
    </location>
</feature>
<dbReference type="Proteomes" id="UP000622552">
    <property type="component" value="Unassembled WGS sequence"/>
</dbReference>
<evidence type="ECO:0000259" key="8">
    <source>
        <dbReference type="PROSITE" id="PS50850"/>
    </source>
</evidence>
<evidence type="ECO:0000256" key="4">
    <source>
        <dbReference type="ARBA" id="ARBA00022692"/>
    </source>
</evidence>
<dbReference type="InterPro" id="IPR020846">
    <property type="entry name" value="MFS_dom"/>
</dbReference>
<dbReference type="GO" id="GO:0022857">
    <property type="term" value="F:transmembrane transporter activity"/>
    <property type="evidence" value="ECO:0007669"/>
    <property type="project" value="InterPro"/>
</dbReference>
<dbReference type="InterPro" id="IPR005829">
    <property type="entry name" value="Sugar_transporter_CS"/>
</dbReference>
<dbReference type="Gene3D" id="1.20.1720.10">
    <property type="entry name" value="Multidrug resistance protein D"/>
    <property type="match status" value="1"/>
</dbReference>
<keyword evidence="10" id="KW-1185">Reference proteome</keyword>
<dbReference type="Pfam" id="PF07690">
    <property type="entry name" value="MFS_1"/>
    <property type="match status" value="1"/>
</dbReference>
<organism evidence="9 10">
    <name type="scientific">Longispora fulva</name>
    <dbReference type="NCBI Taxonomy" id="619741"/>
    <lineage>
        <taxon>Bacteria</taxon>
        <taxon>Bacillati</taxon>
        <taxon>Actinomycetota</taxon>
        <taxon>Actinomycetes</taxon>
        <taxon>Micromonosporales</taxon>
        <taxon>Micromonosporaceae</taxon>
        <taxon>Longispora</taxon>
    </lineage>
</organism>
<gene>
    <name evidence="9" type="ORF">IW245_004925</name>
</gene>
<keyword evidence="4 7" id="KW-0812">Transmembrane</keyword>
<evidence type="ECO:0000256" key="2">
    <source>
        <dbReference type="ARBA" id="ARBA00022448"/>
    </source>
</evidence>
<feature type="transmembrane region" description="Helical" evidence="7">
    <location>
        <begin position="20"/>
        <end position="46"/>
    </location>
</feature>
<feature type="transmembrane region" description="Helical" evidence="7">
    <location>
        <begin position="209"/>
        <end position="229"/>
    </location>
</feature>
<dbReference type="CDD" id="cd17321">
    <property type="entry name" value="MFS_MMR_MDR_like"/>
    <property type="match status" value="1"/>
</dbReference>
<keyword evidence="6 7" id="KW-0472">Membrane</keyword>
<dbReference type="PANTHER" id="PTHR42718:SF46">
    <property type="entry name" value="BLR6921 PROTEIN"/>
    <property type="match status" value="1"/>
</dbReference>
<dbReference type="GO" id="GO:0005886">
    <property type="term" value="C:plasma membrane"/>
    <property type="evidence" value="ECO:0007669"/>
    <property type="project" value="UniProtKB-SubCell"/>
</dbReference>
<keyword evidence="2" id="KW-0813">Transport</keyword>
<dbReference type="SUPFAM" id="SSF103473">
    <property type="entry name" value="MFS general substrate transporter"/>
    <property type="match status" value="1"/>
</dbReference>
<evidence type="ECO:0000256" key="3">
    <source>
        <dbReference type="ARBA" id="ARBA00022475"/>
    </source>
</evidence>
<protein>
    <submittedName>
        <fullName evidence="9">EmrB/QacA subfamily drug resistance transporter</fullName>
    </submittedName>
</protein>
<feature type="transmembrane region" description="Helical" evidence="7">
    <location>
        <begin position="58"/>
        <end position="77"/>
    </location>
</feature>
<comment type="caution">
    <text evidence="9">The sequence shown here is derived from an EMBL/GenBank/DDBJ whole genome shotgun (WGS) entry which is preliminary data.</text>
</comment>